<dbReference type="PATRIC" id="fig|1240678.4.peg.3717"/>
<dbReference type="RefSeq" id="WP_030064758.1">
    <property type="nucleotide sequence ID" value="NZ_JRKI01000026.1"/>
</dbReference>
<evidence type="ECO:0008006" key="3">
    <source>
        <dbReference type="Google" id="ProtNLM"/>
    </source>
</evidence>
<dbReference type="Proteomes" id="UP000032458">
    <property type="component" value="Unassembled WGS sequence"/>
</dbReference>
<sequence>MPRQLDQLPPDATSLARRLAALEREVRELRAARRLGSATAGLIRTAASGSRLELDGSTQDLNIYGGSDGSQLIAQAGPDTSGGGGWWSRDFQFPYNITSFMGGGTVAFRTIDDGIIAMNGGLLYLTDGSSYADMIVTSGAVGTADKRALIILETVSGGGAPYVYVTGDGTTTANLDVSGVTTSGNLAWGSVVITPSAANTPTSAVISGLNVRGSTFIAFASPVTSRPGSTGTPDGVTGVSTNNISSTGLNVWLNRQNLTATTVNWMVIGI</sequence>
<reference evidence="1 2" key="1">
    <citation type="submission" date="2014-09" db="EMBL/GenBank/DDBJ databases">
        <title>Draft genome sequence of Streptomyces natalensis ATCC 27448, producer of the antifungal pimaricin.</title>
        <authorList>
            <person name="Mendes M.V."/>
            <person name="Beites T."/>
            <person name="Pires S."/>
            <person name="Santos C.L."/>
            <person name="Moradas-Ferreira P."/>
        </authorList>
    </citation>
    <scope>NUCLEOTIDE SEQUENCE [LARGE SCALE GENOMIC DNA]</scope>
    <source>
        <strain evidence="1 2">ATCC 27448</strain>
    </source>
</reference>
<dbReference type="AlphaFoldDB" id="A0A0D7CLV6"/>
<organism evidence="1 2">
    <name type="scientific">Streptomyces natalensis ATCC 27448</name>
    <dbReference type="NCBI Taxonomy" id="1240678"/>
    <lineage>
        <taxon>Bacteria</taxon>
        <taxon>Bacillati</taxon>
        <taxon>Actinomycetota</taxon>
        <taxon>Actinomycetes</taxon>
        <taxon>Kitasatosporales</taxon>
        <taxon>Streptomycetaceae</taxon>
        <taxon>Streptomyces</taxon>
    </lineage>
</organism>
<name>A0A0D7CLV6_9ACTN</name>
<accession>A0A0D7CLV6</accession>
<protein>
    <recommendedName>
        <fullName evidence="3">Tail fiber protein</fullName>
    </recommendedName>
</protein>
<gene>
    <name evidence="1" type="ORF">SNA_17650</name>
</gene>
<keyword evidence="2" id="KW-1185">Reference proteome</keyword>
<proteinExistence type="predicted"/>
<dbReference type="EMBL" id="JRKI01000026">
    <property type="protein sequence ID" value="KIZ16825.1"/>
    <property type="molecule type" value="Genomic_DNA"/>
</dbReference>
<comment type="caution">
    <text evidence="1">The sequence shown here is derived from an EMBL/GenBank/DDBJ whole genome shotgun (WGS) entry which is preliminary data.</text>
</comment>
<evidence type="ECO:0000313" key="1">
    <source>
        <dbReference type="EMBL" id="KIZ16825.1"/>
    </source>
</evidence>
<evidence type="ECO:0000313" key="2">
    <source>
        <dbReference type="Proteomes" id="UP000032458"/>
    </source>
</evidence>